<feature type="region of interest" description="Disordered" evidence="1">
    <location>
        <begin position="53"/>
        <end position="113"/>
    </location>
</feature>
<dbReference type="Proteomes" id="UP000295302">
    <property type="component" value="Unassembled WGS sequence"/>
</dbReference>
<evidence type="ECO:0000313" key="2">
    <source>
        <dbReference type="EMBL" id="TDD54531.1"/>
    </source>
</evidence>
<protein>
    <submittedName>
        <fullName evidence="2">Uncharacterized protein</fullName>
    </submittedName>
</protein>
<evidence type="ECO:0000313" key="3">
    <source>
        <dbReference type="Proteomes" id="UP000295302"/>
    </source>
</evidence>
<gene>
    <name evidence="2" type="ORF">E1286_04900</name>
</gene>
<keyword evidence="3" id="KW-1185">Reference proteome</keyword>
<comment type="caution">
    <text evidence="2">The sequence shown here is derived from an EMBL/GenBank/DDBJ whole genome shotgun (WGS) entry which is preliminary data.</text>
</comment>
<accession>A0A4R4Z8B4</accession>
<organism evidence="2 3">
    <name type="scientific">Nonomuraea terrae</name>
    <dbReference type="NCBI Taxonomy" id="2530383"/>
    <lineage>
        <taxon>Bacteria</taxon>
        <taxon>Bacillati</taxon>
        <taxon>Actinomycetota</taxon>
        <taxon>Actinomycetes</taxon>
        <taxon>Streptosporangiales</taxon>
        <taxon>Streptosporangiaceae</taxon>
        <taxon>Nonomuraea</taxon>
    </lineage>
</organism>
<feature type="compositionally biased region" description="Basic and acidic residues" evidence="1">
    <location>
        <begin position="63"/>
        <end position="73"/>
    </location>
</feature>
<proteinExistence type="predicted"/>
<evidence type="ECO:0000256" key="1">
    <source>
        <dbReference type="SAM" id="MobiDB-lite"/>
    </source>
</evidence>
<reference evidence="2 3" key="1">
    <citation type="submission" date="2019-03" db="EMBL/GenBank/DDBJ databases">
        <title>Draft genome sequences of novel Actinobacteria.</title>
        <authorList>
            <person name="Sahin N."/>
            <person name="Ay H."/>
            <person name="Saygin H."/>
        </authorList>
    </citation>
    <scope>NUCLEOTIDE SEQUENCE [LARGE SCALE GENOMIC DNA]</scope>
    <source>
        <strain evidence="2 3">CH32</strain>
    </source>
</reference>
<dbReference type="RefSeq" id="WP_132609094.1">
    <property type="nucleotide sequence ID" value="NZ_SMKQ01000008.1"/>
</dbReference>
<dbReference type="EMBL" id="SMKQ01000008">
    <property type="protein sequence ID" value="TDD54531.1"/>
    <property type="molecule type" value="Genomic_DNA"/>
</dbReference>
<dbReference type="AlphaFoldDB" id="A0A4R4Z8B4"/>
<name>A0A4R4Z8B4_9ACTN</name>
<sequence length="113" mass="12885">MTPPVRYNAREAGKLLGKSADWMYKKGAAGEIPRSQLGHHVFWTPQQIEQILRSAEQPAKQTKPAEKSEREQQRSPQPPKREVKRRRPPATTNANIPVADRSVSRLYRQESTA</sequence>